<gene>
    <name evidence="1" type="ORF">K3G42_023270</name>
</gene>
<dbReference type="EMBL" id="CM037618">
    <property type="protein sequence ID" value="KAH8000201.1"/>
    <property type="molecule type" value="Genomic_DNA"/>
</dbReference>
<name>A0ACB8F4M7_9SAUR</name>
<proteinExistence type="predicted"/>
<accession>A0ACB8F4M7</accession>
<protein>
    <submittedName>
        <fullName evidence="1">Uncharacterized protein</fullName>
    </submittedName>
</protein>
<evidence type="ECO:0000313" key="2">
    <source>
        <dbReference type="Proteomes" id="UP000827872"/>
    </source>
</evidence>
<dbReference type="Proteomes" id="UP000827872">
    <property type="component" value="Linkage Group LG05"/>
</dbReference>
<reference evidence="1" key="1">
    <citation type="submission" date="2021-08" db="EMBL/GenBank/DDBJ databases">
        <title>The first chromosome-level gecko genome reveals the dynamic sex chromosomes of Neotropical dwarf geckos (Sphaerodactylidae: Sphaerodactylus).</title>
        <authorList>
            <person name="Pinto B.J."/>
            <person name="Keating S.E."/>
            <person name="Gamble T."/>
        </authorList>
    </citation>
    <scope>NUCLEOTIDE SEQUENCE</scope>
    <source>
        <strain evidence="1">TG3544</strain>
    </source>
</reference>
<comment type="caution">
    <text evidence="1">The sequence shown here is derived from an EMBL/GenBank/DDBJ whole genome shotgun (WGS) entry which is preliminary data.</text>
</comment>
<keyword evidence="2" id="KW-1185">Reference proteome</keyword>
<evidence type="ECO:0000313" key="1">
    <source>
        <dbReference type="EMBL" id="KAH8000201.1"/>
    </source>
</evidence>
<organism evidence="1 2">
    <name type="scientific">Sphaerodactylus townsendi</name>
    <dbReference type="NCBI Taxonomy" id="933632"/>
    <lineage>
        <taxon>Eukaryota</taxon>
        <taxon>Metazoa</taxon>
        <taxon>Chordata</taxon>
        <taxon>Craniata</taxon>
        <taxon>Vertebrata</taxon>
        <taxon>Euteleostomi</taxon>
        <taxon>Lepidosauria</taxon>
        <taxon>Squamata</taxon>
        <taxon>Bifurcata</taxon>
        <taxon>Gekkota</taxon>
        <taxon>Sphaerodactylidae</taxon>
        <taxon>Sphaerodactylus</taxon>
    </lineage>
</organism>
<sequence length="114" mass="13497">MWEGKRKYSQIYSTMLKDRRNVYFAAITKIWKALKSFQPYVIVANSYQIWNLTRYSFILYEIRPVQEVYHEQGSSKDVYTEPPNHQINGNLNLRGSVCNKCLYHSKNISLGKEP</sequence>